<dbReference type="EMBL" id="JBHTGL010000008">
    <property type="protein sequence ID" value="MFD0628026.1"/>
    <property type="molecule type" value="Genomic_DNA"/>
</dbReference>
<sequence>MTRSHRPLRAARPRRTARPVVAAATALTAAALVFGASACGGRATTHHKPGTSHEQAGGSVGRLLTADDGSGNRLRQVDAEGAPSVTVAVRPDSEDGWNVHLTVRNFRFTPDSVGGAALLGRGHARLFLDGHPLARVYGSWYHLPASLVRGAGKGGTELTARLYADDHTAWAVNSAPVQATTSLSEATSAPGKTGAATPRPDTTLVEIVVSHGKVSPDPGRTEIKKGRTVELRVRSDRADHLHVHGYDKEAALPAGRTVTLTFTADRSGLFEVETHESDLLLTQLVVR</sequence>
<dbReference type="SUPFAM" id="SSF49503">
    <property type="entry name" value="Cupredoxins"/>
    <property type="match status" value="1"/>
</dbReference>
<organism evidence="3 4">
    <name type="scientific">Streptomyces sanglieri</name>
    <dbReference type="NCBI Taxonomy" id="193460"/>
    <lineage>
        <taxon>Bacteria</taxon>
        <taxon>Bacillati</taxon>
        <taxon>Actinomycetota</taxon>
        <taxon>Actinomycetes</taxon>
        <taxon>Kitasatosporales</taxon>
        <taxon>Streptomycetaceae</taxon>
        <taxon>Streptomyces</taxon>
    </lineage>
</organism>
<evidence type="ECO:0008006" key="5">
    <source>
        <dbReference type="Google" id="ProtNLM"/>
    </source>
</evidence>
<name>A0ABW2X588_9ACTN</name>
<gene>
    <name evidence="3" type="ORF">ACFQ2K_40745</name>
</gene>
<reference evidence="4" key="1">
    <citation type="journal article" date="2019" name="Int. J. Syst. Evol. Microbiol.">
        <title>The Global Catalogue of Microorganisms (GCM) 10K type strain sequencing project: providing services to taxonomists for standard genome sequencing and annotation.</title>
        <authorList>
            <consortium name="The Broad Institute Genomics Platform"/>
            <consortium name="The Broad Institute Genome Sequencing Center for Infectious Disease"/>
            <person name="Wu L."/>
            <person name="Ma J."/>
        </authorList>
    </citation>
    <scope>NUCLEOTIDE SEQUENCE [LARGE SCALE GENOMIC DNA]</scope>
    <source>
        <strain evidence="4">JCM 12607</strain>
    </source>
</reference>
<feature type="signal peptide" evidence="2">
    <location>
        <begin position="1"/>
        <end position="38"/>
    </location>
</feature>
<keyword evidence="2" id="KW-0732">Signal</keyword>
<dbReference type="InterPro" id="IPR008972">
    <property type="entry name" value="Cupredoxin"/>
</dbReference>
<evidence type="ECO:0000313" key="3">
    <source>
        <dbReference type="EMBL" id="MFD0628026.1"/>
    </source>
</evidence>
<proteinExistence type="predicted"/>
<evidence type="ECO:0000256" key="1">
    <source>
        <dbReference type="SAM" id="MobiDB-lite"/>
    </source>
</evidence>
<accession>A0ABW2X588</accession>
<protein>
    <recommendedName>
        <fullName evidence="5">EfeO-type cupredoxin-like domain-containing protein</fullName>
    </recommendedName>
</protein>
<keyword evidence="4" id="KW-1185">Reference proteome</keyword>
<feature type="chain" id="PRO_5047540944" description="EfeO-type cupredoxin-like domain-containing protein" evidence="2">
    <location>
        <begin position="39"/>
        <end position="287"/>
    </location>
</feature>
<evidence type="ECO:0000313" key="4">
    <source>
        <dbReference type="Proteomes" id="UP001596915"/>
    </source>
</evidence>
<dbReference type="Gene3D" id="2.60.40.420">
    <property type="entry name" value="Cupredoxins - blue copper proteins"/>
    <property type="match status" value="1"/>
</dbReference>
<evidence type="ECO:0000256" key="2">
    <source>
        <dbReference type="SAM" id="SignalP"/>
    </source>
</evidence>
<dbReference type="Proteomes" id="UP001596915">
    <property type="component" value="Unassembled WGS sequence"/>
</dbReference>
<comment type="caution">
    <text evidence="3">The sequence shown here is derived from an EMBL/GenBank/DDBJ whole genome shotgun (WGS) entry which is preliminary data.</text>
</comment>
<feature type="region of interest" description="Disordered" evidence="1">
    <location>
        <begin position="41"/>
        <end position="75"/>
    </location>
</feature>